<comment type="caution">
    <text evidence="1">The sequence shown here is derived from an EMBL/GenBank/DDBJ whole genome shotgun (WGS) entry which is preliminary data.</text>
</comment>
<dbReference type="Proteomes" id="UP000276133">
    <property type="component" value="Unassembled WGS sequence"/>
</dbReference>
<organism evidence="1 2">
    <name type="scientific">Brachionus plicatilis</name>
    <name type="common">Marine rotifer</name>
    <name type="synonym">Brachionus muelleri</name>
    <dbReference type="NCBI Taxonomy" id="10195"/>
    <lineage>
        <taxon>Eukaryota</taxon>
        <taxon>Metazoa</taxon>
        <taxon>Spiralia</taxon>
        <taxon>Gnathifera</taxon>
        <taxon>Rotifera</taxon>
        <taxon>Eurotatoria</taxon>
        <taxon>Monogononta</taxon>
        <taxon>Pseudotrocha</taxon>
        <taxon>Ploima</taxon>
        <taxon>Brachionidae</taxon>
        <taxon>Brachionus</taxon>
    </lineage>
</organism>
<sequence length="59" mass="6873">MDIFFKQYPTTVCLIYKSLIGSIIDYSFPCLNTFGDNNTKQLLSEYKPGIITYLLNREQ</sequence>
<dbReference type="AlphaFoldDB" id="A0A3M7TAE5"/>
<keyword evidence="2" id="KW-1185">Reference proteome</keyword>
<protein>
    <submittedName>
        <fullName evidence="1">Uncharacterized protein</fullName>
    </submittedName>
</protein>
<name>A0A3M7TAE5_BRAPC</name>
<reference evidence="1 2" key="1">
    <citation type="journal article" date="2018" name="Sci. Rep.">
        <title>Genomic signatures of local adaptation to the degree of environmental predictability in rotifers.</title>
        <authorList>
            <person name="Franch-Gras L."/>
            <person name="Hahn C."/>
            <person name="Garcia-Roger E.M."/>
            <person name="Carmona M.J."/>
            <person name="Serra M."/>
            <person name="Gomez A."/>
        </authorList>
    </citation>
    <scope>NUCLEOTIDE SEQUENCE [LARGE SCALE GENOMIC DNA]</scope>
    <source>
        <strain evidence="1">HYR1</strain>
    </source>
</reference>
<proteinExistence type="predicted"/>
<dbReference type="OrthoDB" id="7998822at2759"/>
<evidence type="ECO:0000313" key="2">
    <source>
        <dbReference type="Proteomes" id="UP000276133"/>
    </source>
</evidence>
<evidence type="ECO:0000313" key="1">
    <source>
        <dbReference type="EMBL" id="RNA44897.1"/>
    </source>
</evidence>
<gene>
    <name evidence="1" type="ORF">BpHYR1_010512</name>
</gene>
<accession>A0A3M7TAE5</accession>
<dbReference type="EMBL" id="REGN01000045">
    <property type="protein sequence ID" value="RNA44897.1"/>
    <property type="molecule type" value="Genomic_DNA"/>
</dbReference>